<dbReference type="RefSeq" id="WP_069126269.1">
    <property type="nucleotide sequence ID" value="NZ_CBCPKC010000001.1"/>
</dbReference>
<evidence type="ECO:0000313" key="13">
    <source>
        <dbReference type="Proteomes" id="UP000270190"/>
    </source>
</evidence>
<dbReference type="SUPFAM" id="SSF103473">
    <property type="entry name" value="MFS general substrate transporter"/>
    <property type="match status" value="1"/>
</dbReference>
<dbReference type="GO" id="GO:0022857">
    <property type="term" value="F:transmembrane transporter activity"/>
    <property type="evidence" value="ECO:0007669"/>
    <property type="project" value="InterPro"/>
</dbReference>
<keyword evidence="7 8" id="KW-0472">Membrane</keyword>
<dbReference type="Proteomes" id="UP000243591">
    <property type="component" value="Chromosome"/>
</dbReference>
<evidence type="ECO:0000256" key="7">
    <source>
        <dbReference type="ARBA" id="ARBA00023136"/>
    </source>
</evidence>
<organism evidence="10 12">
    <name type="scientific">Brochothrix thermosphacta</name>
    <name type="common">Microbacterium thermosphactum</name>
    <dbReference type="NCBI Taxonomy" id="2756"/>
    <lineage>
        <taxon>Bacteria</taxon>
        <taxon>Bacillati</taxon>
        <taxon>Bacillota</taxon>
        <taxon>Bacilli</taxon>
        <taxon>Bacillales</taxon>
        <taxon>Listeriaceae</taxon>
        <taxon>Brochothrix</taxon>
    </lineage>
</organism>
<dbReference type="InterPro" id="IPR020846">
    <property type="entry name" value="MFS_dom"/>
</dbReference>
<name>A0A1D2LPV2_BROTH</name>
<dbReference type="InterPro" id="IPR011701">
    <property type="entry name" value="MFS"/>
</dbReference>
<evidence type="ECO:0000256" key="5">
    <source>
        <dbReference type="ARBA" id="ARBA00022692"/>
    </source>
</evidence>
<keyword evidence="6 8" id="KW-1133">Transmembrane helix</keyword>
<dbReference type="PANTHER" id="PTHR42718:SF9">
    <property type="entry name" value="MAJOR FACILITATOR SUPERFAMILY MULTIDRUG TRANSPORTER MFSC"/>
    <property type="match status" value="1"/>
</dbReference>
<dbReference type="PRINTS" id="PR01036">
    <property type="entry name" value="TCRTETB"/>
</dbReference>
<evidence type="ECO:0000256" key="2">
    <source>
        <dbReference type="ARBA" id="ARBA00008537"/>
    </source>
</evidence>
<reference evidence="11" key="3">
    <citation type="submission" date="2018-04" db="EMBL/GenBank/DDBJ databases">
        <authorList>
            <person name="Go L.Y."/>
            <person name="Mitchell J.A."/>
        </authorList>
    </citation>
    <scope>NUCLEOTIDE SEQUENCE</scope>
    <source>
        <strain evidence="11">BSAS1 3</strain>
    </source>
</reference>
<feature type="transmembrane region" description="Helical" evidence="8">
    <location>
        <begin position="230"/>
        <end position="247"/>
    </location>
</feature>
<feature type="transmembrane region" description="Helical" evidence="8">
    <location>
        <begin position="332"/>
        <end position="351"/>
    </location>
</feature>
<gene>
    <name evidence="11" type="ORF">BTBSAS_140047</name>
    <name evidence="10" type="ORF">CNY62_11035</name>
</gene>
<keyword evidence="3" id="KW-0813">Transport</keyword>
<feature type="transmembrane region" description="Helical" evidence="8">
    <location>
        <begin position="12"/>
        <end position="32"/>
    </location>
</feature>
<dbReference type="PROSITE" id="PS50850">
    <property type="entry name" value="MFS"/>
    <property type="match status" value="1"/>
</dbReference>
<dbReference type="PANTHER" id="PTHR42718">
    <property type="entry name" value="MAJOR FACILITATOR SUPERFAMILY MULTIDRUG TRANSPORTER MFSC"/>
    <property type="match status" value="1"/>
</dbReference>
<feature type="transmembrane region" description="Helical" evidence="8">
    <location>
        <begin position="139"/>
        <end position="162"/>
    </location>
</feature>
<evidence type="ECO:0000313" key="11">
    <source>
        <dbReference type="EMBL" id="SPP27415.1"/>
    </source>
</evidence>
<comment type="subcellular location">
    <subcellularLocation>
        <location evidence="1">Cell membrane</location>
        <topology evidence="1">Multi-pass membrane protein</topology>
    </subcellularLocation>
</comment>
<dbReference type="Proteomes" id="UP000270190">
    <property type="component" value="Unassembled WGS sequence"/>
</dbReference>
<dbReference type="EMBL" id="CP023483">
    <property type="protein sequence ID" value="ATF26844.1"/>
    <property type="molecule type" value="Genomic_DNA"/>
</dbReference>
<dbReference type="OrthoDB" id="9816041at2"/>
<feature type="transmembrane region" description="Helical" evidence="8">
    <location>
        <begin position="199"/>
        <end position="218"/>
    </location>
</feature>
<protein>
    <submittedName>
        <fullName evidence="10">MFS transporter</fullName>
    </submittedName>
    <submittedName>
        <fullName evidence="11">Putative transporter, major facilitator superfamily type</fullName>
    </submittedName>
</protein>
<keyword evidence="12" id="KW-1185">Reference proteome</keyword>
<proteinExistence type="inferred from homology"/>
<dbReference type="Pfam" id="PF07690">
    <property type="entry name" value="MFS_1"/>
    <property type="match status" value="1"/>
</dbReference>
<feature type="transmembrane region" description="Helical" evidence="8">
    <location>
        <begin position="79"/>
        <end position="97"/>
    </location>
</feature>
<feature type="transmembrane region" description="Helical" evidence="8">
    <location>
        <begin position="464"/>
        <end position="485"/>
    </location>
</feature>
<accession>A0A1D2LPV2</accession>
<feature type="transmembrane region" description="Helical" evidence="8">
    <location>
        <begin position="52"/>
        <end position="72"/>
    </location>
</feature>
<dbReference type="Gene3D" id="1.20.1250.20">
    <property type="entry name" value="MFS general substrate transporter like domains"/>
    <property type="match status" value="1"/>
</dbReference>
<dbReference type="InterPro" id="IPR004638">
    <property type="entry name" value="EmrB-like"/>
</dbReference>
<feature type="transmembrane region" description="Helical" evidence="8">
    <location>
        <begin position="109"/>
        <end position="127"/>
    </location>
</feature>
<evidence type="ECO:0000256" key="1">
    <source>
        <dbReference type="ARBA" id="ARBA00004651"/>
    </source>
</evidence>
<evidence type="ECO:0000256" key="3">
    <source>
        <dbReference type="ARBA" id="ARBA00022448"/>
    </source>
</evidence>
<evidence type="ECO:0000259" key="9">
    <source>
        <dbReference type="PROSITE" id="PS50850"/>
    </source>
</evidence>
<sequence>MTTEKIVQKAPIGMIVILFIGAFVAFLNNTLLNIALPTIMKDFNITYSKVQWVTTGYMLVSGVLIPASAFFITRFKTKGLYITAMAIFTAGTVLAALSPNFGTLLAGRMIQAAGASVMSPLLMNVMLKSFPIEKRGAAMGTFGLVLFVAPAIGPTLSGYIIQSHDWRMLFEMIVPFAVISLLLSVWKLENILDTRHVKLDYLSLVLSTVGFGGLLYGFSSAGDKGWSSPIVYGMIAVGAVGLVLFILRQLRMKEPMLQMRVYKYPMFALASAISMILSMAMFAGMILTPAYVQSVRGISPLHAGLMLLPGALVMAIMSPITGRLFDKFGPKILAITGLVITAVATYFLTQLEVDSTYTFIISIYTIRMFGISLVMMPIMTNGLNQLPQELNPHATAVNNTAQQVAGAIGTAILITIMDKHIVTRATELAAAAKEKAIQAGAAMSPDQVAAVKAQITQTALLDGINYTFMVATGITILALVLSFFLKRSKPFGK</sequence>
<dbReference type="CDD" id="cd17503">
    <property type="entry name" value="MFS_LmrB_MDR_like"/>
    <property type="match status" value="1"/>
</dbReference>
<dbReference type="InterPro" id="IPR036259">
    <property type="entry name" value="MFS_trans_sf"/>
</dbReference>
<dbReference type="STRING" id="2756.BFR44_05025"/>
<comment type="similarity">
    <text evidence="2">Belongs to the major facilitator superfamily. EmrB family.</text>
</comment>
<evidence type="ECO:0000313" key="12">
    <source>
        <dbReference type="Proteomes" id="UP000243591"/>
    </source>
</evidence>
<dbReference type="NCBIfam" id="TIGR00711">
    <property type="entry name" value="efflux_EmrB"/>
    <property type="match status" value="1"/>
</dbReference>
<dbReference type="KEGG" id="bths:CNY62_11035"/>
<feature type="transmembrane region" description="Helical" evidence="8">
    <location>
        <begin position="168"/>
        <end position="187"/>
    </location>
</feature>
<feature type="transmembrane region" description="Helical" evidence="8">
    <location>
        <begin position="357"/>
        <end position="378"/>
    </location>
</feature>
<evidence type="ECO:0000256" key="6">
    <source>
        <dbReference type="ARBA" id="ARBA00022989"/>
    </source>
</evidence>
<dbReference type="GO" id="GO:0005886">
    <property type="term" value="C:plasma membrane"/>
    <property type="evidence" value="ECO:0007669"/>
    <property type="project" value="UniProtKB-SubCell"/>
</dbReference>
<feature type="transmembrane region" description="Helical" evidence="8">
    <location>
        <begin position="298"/>
        <end position="320"/>
    </location>
</feature>
<reference evidence="10 12" key="1">
    <citation type="submission" date="2017-09" db="EMBL/GenBank/DDBJ databases">
        <title>Complete Genome Sequences of Two Strains of the Meat Spoilage Bacterium Brochothrix thermosphacta Isolated from Ground Chicken.</title>
        <authorList>
            <person name="Paoli G.C."/>
            <person name="Wijey C."/>
            <person name="Chen C.-Y."/>
            <person name="Nguyen L."/>
            <person name="Yan X."/>
            <person name="Irwin P.L."/>
        </authorList>
    </citation>
    <scope>NUCLEOTIDE SEQUENCE [LARGE SCALE GENOMIC DNA]</scope>
    <source>
        <strain evidence="10 12">BI</strain>
    </source>
</reference>
<evidence type="ECO:0000256" key="8">
    <source>
        <dbReference type="SAM" id="Phobius"/>
    </source>
</evidence>
<keyword evidence="5 8" id="KW-0812">Transmembrane</keyword>
<dbReference type="AlphaFoldDB" id="A0A1D2LPV2"/>
<dbReference type="Gene3D" id="1.20.1720.10">
    <property type="entry name" value="Multidrug resistance protein D"/>
    <property type="match status" value="1"/>
</dbReference>
<dbReference type="EMBL" id="OUNC01000006">
    <property type="protein sequence ID" value="SPP27415.1"/>
    <property type="molecule type" value="Genomic_DNA"/>
</dbReference>
<evidence type="ECO:0000313" key="10">
    <source>
        <dbReference type="EMBL" id="ATF26844.1"/>
    </source>
</evidence>
<reference evidence="13" key="2">
    <citation type="submission" date="2018-04" db="EMBL/GenBank/DDBJ databases">
        <authorList>
            <person name="Illikoud N."/>
        </authorList>
    </citation>
    <scope>NUCLEOTIDE SEQUENCE [LARGE SCALE GENOMIC DNA]</scope>
</reference>
<evidence type="ECO:0000256" key="4">
    <source>
        <dbReference type="ARBA" id="ARBA00022475"/>
    </source>
</evidence>
<feature type="transmembrane region" description="Helical" evidence="8">
    <location>
        <begin position="267"/>
        <end position="292"/>
    </location>
</feature>
<feature type="domain" description="Major facilitator superfamily (MFS) profile" evidence="9">
    <location>
        <begin position="14"/>
        <end position="490"/>
    </location>
</feature>
<keyword evidence="4" id="KW-1003">Cell membrane</keyword>